<sequence length="609" mass="68112">MDMMSAVKLHRRWMIGLLLGGLSTGCTTGQSQGDDAQRLIEQGQFEEGLERYRDLANRDPMAYGLRYIQLRDSVLRDLLQQAKTARDNRRWDEAARLYRKVLNIEPRQEIAVRALQALPSEQVVTDKLDKVRESLARGDSGGAKRQLQALLHDHPTQRDALQQQDVIQRQEQLMASDSNLLNPRLQEEITLELSDISLQDLLRLLSQTSGVNFVLDKDVPTDLRTTIYTRKTTVLSALDLILNMNQLARKPLSDTAFLIYPDKEDKRNRYEELTVRTFYLRSADPIKIQDMIKVLASPRTVYVDDAQRILVVRDRPSVIAAVERLVELYDVPESEVVLEVEIMEVNTDGKSNLGVQYPDTLSVGLQGSGEKPGSISFKDLGHVNSSNFQLYYPDPLAILNFKQTGGDARMLANPRIRVSSRQKAKILIGDKVPVITTTVNQTSSASMESVSYLDVGLKLEVIPEIHFNDDVSITIDLEVSNIAKEIRSANGLLAYQIGTRNATTVLRLRDGEKQVLAGLLKDEAQQASSEIPGLGWIPGIGRLFSNKSKTNTRSEIVLQITPHIVRPGQMPATTTVGFDSGTSERASTHPQRLTPKGQYSSSTLDERTQ</sequence>
<evidence type="ECO:0000313" key="7">
    <source>
        <dbReference type="Proteomes" id="UP000070516"/>
    </source>
</evidence>
<reference evidence="6 7" key="1">
    <citation type="submission" date="2016-02" db="EMBL/GenBank/DDBJ databases">
        <title>Complete genome sequence of Pseudomonas azotoformans S4.</title>
        <authorList>
            <person name="Fang Y."/>
            <person name="Wu L."/>
            <person name="Feng G."/>
        </authorList>
    </citation>
    <scope>NUCLEOTIDE SEQUENCE [LARGE SCALE GENOMIC DNA]</scope>
    <source>
        <strain evidence="6 7">S4</strain>
    </source>
</reference>
<proteinExistence type="inferred from homology"/>
<dbReference type="Proteomes" id="UP000070516">
    <property type="component" value="Chromosome"/>
</dbReference>
<dbReference type="PANTHER" id="PTHR30332">
    <property type="entry name" value="PROBABLE GENERAL SECRETION PATHWAY PROTEIN D"/>
    <property type="match status" value="1"/>
</dbReference>
<dbReference type="GO" id="GO:0009306">
    <property type="term" value="P:protein secretion"/>
    <property type="evidence" value="ECO:0007669"/>
    <property type="project" value="InterPro"/>
</dbReference>
<comment type="subcellular location">
    <subcellularLocation>
        <location evidence="1">Membrane</location>
    </subcellularLocation>
</comment>
<comment type="similarity">
    <text evidence="3">Belongs to the bacterial secretin family.</text>
</comment>
<evidence type="ECO:0000256" key="4">
    <source>
        <dbReference type="SAM" id="MobiDB-lite"/>
    </source>
</evidence>
<accession>A0A127I142</accession>
<dbReference type="EMBL" id="CP014546">
    <property type="protein sequence ID" value="AMN80592.1"/>
    <property type="molecule type" value="Genomic_DNA"/>
</dbReference>
<dbReference type="InterPro" id="IPR001775">
    <property type="entry name" value="GspD/PilQ"/>
</dbReference>
<organism evidence="6 7">
    <name type="scientific">Pseudomonas azotoformans</name>
    <dbReference type="NCBI Taxonomy" id="47878"/>
    <lineage>
        <taxon>Bacteria</taxon>
        <taxon>Pseudomonadati</taxon>
        <taxon>Pseudomonadota</taxon>
        <taxon>Gammaproteobacteria</taxon>
        <taxon>Pseudomonadales</taxon>
        <taxon>Pseudomonadaceae</taxon>
        <taxon>Pseudomonas</taxon>
    </lineage>
</organism>
<dbReference type="Gene3D" id="1.25.40.10">
    <property type="entry name" value="Tetratricopeptide repeat domain"/>
    <property type="match status" value="1"/>
</dbReference>
<evidence type="ECO:0000313" key="6">
    <source>
        <dbReference type="EMBL" id="AMN80592.1"/>
    </source>
</evidence>
<evidence type="ECO:0000256" key="2">
    <source>
        <dbReference type="ARBA" id="ARBA00023136"/>
    </source>
</evidence>
<feature type="compositionally biased region" description="Polar residues" evidence="4">
    <location>
        <begin position="571"/>
        <end position="603"/>
    </location>
</feature>
<dbReference type="SUPFAM" id="SSF48452">
    <property type="entry name" value="TPR-like"/>
    <property type="match status" value="1"/>
</dbReference>
<dbReference type="KEGG" id="pazo:AYR47_20780"/>
<dbReference type="GO" id="GO:0015627">
    <property type="term" value="C:type II protein secretion system complex"/>
    <property type="evidence" value="ECO:0007669"/>
    <property type="project" value="TreeGrafter"/>
</dbReference>
<evidence type="ECO:0000259" key="5">
    <source>
        <dbReference type="Pfam" id="PF00263"/>
    </source>
</evidence>
<dbReference type="Gene3D" id="3.30.1370.130">
    <property type="match status" value="1"/>
</dbReference>
<evidence type="ECO:0000256" key="1">
    <source>
        <dbReference type="ARBA" id="ARBA00004370"/>
    </source>
</evidence>
<feature type="domain" description="Type II/III secretion system secretin-like" evidence="5">
    <location>
        <begin position="403"/>
        <end position="566"/>
    </location>
</feature>
<dbReference type="Pfam" id="PF00263">
    <property type="entry name" value="Secretin"/>
    <property type="match status" value="1"/>
</dbReference>
<keyword evidence="2" id="KW-0472">Membrane</keyword>
<dbReference type="InterPro" id="IPR050810">
    <property type="entry name" value="Bact_Secretion_Sys_Channel"/>
</dbReference>
<feature type="region of interest" description="Disordered" evidence="4">
    <location>
        <begin position="568"/>
        <end position="609"/>
    </location>
</feature>
<dbReference type="GO" id="GO:0016020">
    <property type="term" value="C:membrane"/>
    <property type="evidence" value="ECO:0007669"/>
    <property type="project" value="UniProtKB-SubCell"/>
</dbReference>
<dbReference type="Gene3D" id="3.30.1370.120">
    <property type="match status" value="1"/>
</dbReference>
<evidence type="ECO:0000256" key="3">
    <source>
        <dbReference type="RuleBase" id="RU004003"/>
    </source>
</evidence>
<dbReference type="InterPro" id="IPR011990">
    <property type="entry name" value="TPR-like_helical_dom_sf"/>
</dbReference>
<gene>
    <name evidence="6" type="ORF">AYR47_20780</name>
</gene>
<dbReference type="AlphaFoldDB" id="A0A127I142"/>
<name>A0A127I142_PSEAZ</name>
<dbReference type="InterPro" id="IPR004846">
    <property type="entry name" value="T2SS/T3SS_dom"/>
</dbReference>
<dbReference type="PANTHER" id="PTHR30332:SF17">
    <property type="entry name" value="TYPE IV PILIATION SYSTEM PROTEIN DR_0774-RELATED"/>
    <property type="match status" value="1"/>
</dbReference>
<dbReference type="PRINTS" id="PR00811">
    <property type="entry name" value="BCTERIALGSPD"/>
</dbReference>
<protein>
    <recommendedName>
        <fullName evidence="5">Type II/III secretion system secretin-like domain-containing protein</fullName>
    </recommendedName>
</protein>
<dbReference type="InterPro" id="IPR038591">
    <property type="entry name" value="NolW-like_sf"/>
</dbReference>